<accession>A0A9R1VC88</accession>
<dbReference type="AlphaFoldDB" id="A0A9R1VC88"/>
<comment type="caution">
    <text evidence="1">The sequence shown here is derived from an EMBL/GenBank/DDBJ whole genome shotgun (WGS) entry which is preliminary data.</text>
</comment>
<evidence type="ECO:0000313" key="1">
    <source>
        <dbReference type="EMBL" id="KAJ0202118.1"/>
    </source>
</evidence>
<dbReference type="EMBL" id="NBSK02000006">
    <property type="protein sequence ID" value="KAJ0202118.1"/>
    <property type="molecule type" value="Genomic_DNA"/>
</dbReference>
<sequence length="131" mass="15237">MCKEVNTFDPVDQEELLFLVCDYRVCFDKYPWGRLIWDFTYKHMCTMFDKIEDHLNPNAPRVGSRHTYTLNLSMHLSIIDGSHIPGVIPRAVAYPRMRRLHAPDCQCILDVTSCPLSSQRVVAAYYVTTCY</sequence>
<organism evidence="1 2">
    <name type="scientific">Lactuca sativa</name>
    <name type="common">Garden lettuce</name>
    <dbReference type="NCBI Taxonomy" id="4236"/>
    <lineage>
        <taxon>Eukaryota</taxon>
        <taxon>Viridiplantae</taxon>
        <taxon>Streptophyta</taxon>
        <taxon>Embryophyta</taxon>
        <taxon>Tracheophyta</taxon>
        <taxon>Spermatophyta</taxon>
        <taxon>Magnoliopsida</taxon>
        <taxon>eudicotyledons</taxon>
        <taxon>Gunneridae</taxon>
        <taxon>Pentapetalae</taxon>
        <taxon>asterids</taxon>
        <taxon>campanulids</taxon>
        <taxon>Asterales</taxon>
        <taxon>Asteraceae</taxon>
        <taxon>Cichorioideae</taxon>
        <taxon>Cichorieae</taxon>
        <taxon>Lactucinae</taxon>
        <taxon>Lactuca</taxon>
    </lineage>
</organism>
<protein>
    <submittedName>
        <fullName evidence="1">Uncharacterized protein</fullName>
    </submittedName>
</protein>
<dbReference type="Proteomes" id="UP000235145">
    <property type="component" value="Unassembled WGS sequence"/>
</dbReference>
<gene>
    <name evidence="1" type="ORF">LSAT_V11C600302360</name>
</gene>
<proteinExistence type="predicted"/>
<evidence type="ECO:0000313" key="2">
    <source>
        <dbReference type="Proteomes" id="UP000235145"/>
    </source>
</evidence>
<name>A0A9R1VC88_LACSA</name>
<reference evidence="1 2" key="1">
    <citation type="journal article" date="2017" name="Nat. Commun.">
        <title>Genome assembly with in vitro proximity ligation data and whole-genome triplication in lettuce.</title>
        <authorList>
            <person name="Reyes-Chin-Wo S."/>
            <person name="Wang Z."/>
            <person name="Yang X."/>
            <person name="Kozik A."/>
            <person name="Arikit S."/>
            <person name="Song C."/>
            <person name="Xia L."/>
            <person name="Froenicke L."/>
            <person name="Lavelle D.O."/>
            <person name="Truco M.J."/>
            <person name="Xia R."/>
            <person name="Zhu S."/>
            <person name="Xu C."/>
            <person name="Xu H."/>
            <person name="Xu X."/>
            <person name="Cox K."/>
            <person name="Korf I."/>
            <person name="Meyers B.C."/>
            <person name="Michelmore R.W."/>
        </authorList>
    </citation>
    <scope>NUCLEOTIDE SEQUENCE [LARGE SCALE GENOMIC DNA]</scope>
    <source>
        <strain evidence="2">cv. Salinas</strain>
        <tissue evidence="1">Seedlings</tissue>
    </source>
</reference>
<keyword evidence="2" id="KW-1185">Reference proteome</keyword>